<accession>Q2UAE9</accession>
<dbReference type="Pfam" id="PF11917">
    <property type="entry name" value="DUF3435"/>
    <property type="match status" value="1"/>
</dbReference>
<sequence>MIYSIEIAEANIDQVEALSKRTQGCKSYQRRSRPDATATKTIRRKLRCFPEDKALSEVSILPTKPRERFLVTAKDIDHLLHHLFGEDDHDYVHERARVQTASSLALFSGSAARAGAIVESSSYRKTNECLYYKHLTFNIKWSGDAGGLKRWVVIDPEFLKGLRYRDDKMIPKNWFREHPVPGKSFVFWVIVHGIADGAFKGISTVEELLEKRPPKGRESWTLEWKEDVKELPFFRMTTSQGPKADEAWTFSSLRHHLTSLAERDGFRDRLRVHGIRGAMANKIDPKATAATRGQALDHMDHDSYLKYQSSLKAVDMMALYYDLDPDYECREMEQSMAHHRDQNVPLRLDAASLAEFEKDEEVILINQRISELTQEIRGRPDKHADLVSERSKLYTRKAKKLRTKRSEFIENWWNVCYDEYITGNDFLERDTTCLFQIYRKYMPERARLNDNIFKQVPLDSDIGRQCLRDAVSLCTSVEKVAYYPGMTPVEGKCPICAKQMSSRVLLLILTSIGLQERSKHILQCKRKSLNAAPYQQTYRNGKRAHRHTRRSFVQFCYLCAELICNEEDWINHCQSHLQALQPRCGLLTFRYTLVAAGLCPFCLGDEKKRADERFQQWVKKATLLNHIDRHLENLPPEGNVSCPHPCCNGRQYSDVSDLRRHFFNRHSIAEPRSNCVARKRKWAETSMALESVKCDRHLEGSD</sequence>
<dbReference type="HOGENOM" id="CLU_003121_2_1_1"/>
<dbReference type="GeneID" id="10098912"/>
<keyword evidence="2" id="KW-1185">Reference proteome</keyword>
<dbReference type="EMBL" id="AP007162">
    <property type="protein sequence ID" value="BAE61466.1"/>
    <property type="molecule type" value="Genomic_DNA"/>
</dbReference>
<evidence type="ECO:0000313" key="2">
    <source>
        <dbReference type="Proteomes" id="UP000006564"/>
    </source>
</evidence>
<gene>
    <name evidence="1" type="ORF">AO090102000418</name>
</gene>
<dbReference type="PANTHER" id="PTHR37535">
    <property type="entry name" value="FLUG DOMAIN PROTEIN"/>
    <property type="match status" value="1"/>
</dbReference>
<dbReference type="STRING" id="510516.Q2UAE9"/>
<dbReference type="InterPro" id="IPR021842">
    <property type="entry name" value="DUF3435"/>
</dbReference>
<dbReference type="AlphaFoldDB" id="Q2UAE9"/>
<protein>
    <submittedName>
        <fullName evidence="1">DNA, SC102</fullName>
    </submittedName>
</protein>
<evidence type="ECO:0000313" key="1">
    <source>
        <dbReference type="EMBL" id="BAE61466.1"/>
    </source>
</evidence>
<dbReference type="OMA" id="LKPDYEC"/>
<reference evidence="1 2" key="1">
    <citation type="journal article" date="2005" name="Nature">
        <title>Genome sequencing and analysis of Aspergillus oryzae.</title>
        <authorList>
            <person name="Machida M."/>
            <person name="Asai K."/>
            <person name="Sano M."/>
            <person name="Tanaka T."/>
            <person name="Kumagai T."/>
            <person name="Terai G."/>
            <person name="Kusumoto K."/>
            <person name="Arima T."/>
            <person name="Akita O."/>
            <person name="Kashiwagi Y."/>
            <person name="Abe K."/>
            <person name="Gomi K."/>
            <person name="Horiuchi H."/>
            <person name="Kitamoto K."/>
            <person name="Kobayashi T."/>
            <person name="Takeuchi M."/>
            <person name="Denning D.W."/>
            <person name="Galagan J.E."/>
            <person name="Nierman W.C."/>
            <person name="Yu J."/>
            <person name="Archer D.B."/>
            <person name="Bennett J.W."/>
            <person name="Bhatnagar D."/>
            <person name="Cleveland T.E."/>
            <person name="Fedorova N.D."/>
            <person name="Gotoh O."/>
            <person name="Horikawa H."/>
            <person name="Hosoyama A."/>
            <person name="Ichinomiya M."/>
            <person name="Igarashi R."/>
            <person name="Iwashita K."/>
            <person name="Juvvadi P.R."/>
            <person name="Kato M."/>
            <person name="Kato Y."/>
            <person name="Kin T."/>
            <person name="Kokubun A."/>
            <person name="Maeda H."/>
            <person name="Maeyama N."/>
            <person name="Maruyama J."/>
            <person name="Nagasaki H."/>
            <person name="Nakajima T."/>
            <person name="Oda K."/>
            <person name="Okada K."/>
            <person name="Paulsen I."/>
            <person name="Sakamoto K."/>
            <person name="Sawano T."/>
            <person name="Takahashi M."/>
            <person name="Takase K."/>
            <person name="Terabayashi Y."/>
            <person name="Wortman J."/>
            <person name="Yamada O."/>
            <person name="Yamagata Y."/>
            <person name="Anazawa H."/>
            <person name="Hata Y."/>
            <person name="Koide Y."/>
            <person name="Komori T."/>
            <person name="Koyama Y."/>
            <person name="Minetoki T."/>
            <person name="Suharnan S."/>
            <person name="Tanaka A."/>
            <person name="Isono K."/>
            <person name="Kuhara S."/>
            <person name="Ogasawara N."/>
            <person name="Kikuchi H."/>
        </authorList>
    </citation>
    <scope>NUCLEOTIDE SEQUENCE [LARGE SCALE GENOMIC DNA]</scope>
    <source>
        <strain evidence="2">ATCC 42149 / RIB 40</strain>
    </source>
</reference>
<dbReference type="Proteomes" id="UP000006564">
    <property type="component" value="Chromosome 4"/>
</dbReference>
<dbReference type="PANTHER" id="PTHR37535:SF3">
    <property type="entry name" value="FLUG DOMAIN-CONTAINING PROTEIN"/>
    <property type="match status" value="1"/>
</dbReference>
<dbReference type="KEGG" id="aor:AO090102000418"/>
<organism evidence="1 2">
    <name type="scientific">Aspergillus oryzae (strain ATCC 42149 / RIB 40)</name>
    <name type="common">Yellow koji mold</name>
    <dbReference type="NCBI Taxonomy" id="510516"/>
    <lineage>
        <taxon>Eukaryota</taxon>
        <taxon>Fungi</taxon>
        <taxon>Dikarya</taxon>
        <taxon>Ascomycota</taxon>
        <taxon>Pezizomycotina</taxon>
        <taxon>Eurotiomycetes</taxon>
        <taxon>Eurotiomycetidae</taxon>
        <taxon>Eurotiales</taxon>
        <taxon>Aspergillaceae</taxon>
        <taxon>Aspergillus</taxon>
        <taxon>Aspergillus subgen. Circumdati</taxon>
    </lineage>
</organism>
<dbReference type="RefSeq" id="XP_023091801.1">
    <property type="nucleotide sequence ID" value="XM_023236837.1"/>
</dbReference>
<dbReference type="EMBL" id="BA000052">
    <property type="protein sequence ID" value="BAE61466.1"/>
    <property type="molecule type" value="Genomic_DNA"/>
</dbReference>
<proteinExistence type="predicted"/>
<name>Q2UAE9_ASPOR</name>